<dbReference type="Pfam" id="PF00027">
    <property type="entry name" value="cNMP_binding"/>
    <property type="match status" value="1"/>
</dbReference>
<dbReference type="EMBL" id="CP041186">
    <property type="protein sequence ID" value="QDG49544.1"/>
    <property type="molecule type" value="Genomic_DNA"/>
</dbReference>
<dbReference type="Proteomes" id="UP000315995">
    <property type="component" value="Chromosome"/>
</dbReference>
<evidence type="ECO:0000313" key="2">
    <source>
        <dbReference type="EMBL" id="QDG49544.1"/>
    </source>
</evidence>
<dbReference type="SMART" id="SM00100">
    <property type="entry name" value="cNMP"/>
    <property type="match status" value="1"/>
</dbReference>
<proteinExistence type="predicted"/>
<name>A0A4Y6PMK2_PERCE</name>
<gene>
    <name evidence="2" type="ORF">FIV42_01960</name>
</gene>
<reference evidence="2 3" key="1">
    <citation type="submission" date="2019-06" db="EMBL/GenBank/DDBJ databases">
        <title>Persicimonas caeni gen. nov., sp. nov., a predatory bacterium isolated from solar saltern.</title>
        <authorList>
            <person name="Wang S."/>
        </authorList>
    </citation>
    <scope>NUCLEOTIDE SEQUENCE [LARGE SCALE GENOMIC DNA]</scope>
    <source>
        <strain evidence="2 3">YN101</strain>
    </source>
</reference>
<accession>A0A4Y6PMK2</accession>
<dbReference type="PANTHER" id="PTHR24567:SF74">
    <property type="entry name" value="HTH-TYPE TRANSCRIPTIONAL REGULATOR ARCR"/>
    <property type="match status" value="1"/>
</dbReference>
<dbReference type="AlphaFoldDB" id="A0A4Y6PMK2"/>
<organism evidence="2 3">
    <name type="scientific">Persicimonas caeni</name>
    <dbReference type="NCBI Taxonomy" id="2292766"/>
    <lineage>
        <taxon>Bacteria</taxon>
        <taxon>Deltaproteobacteria</taxon>
        <taxon>Bradymonadales</taxon>
        <taxon>Bradymonadaceae</taxon>
        <taxon>Persicimonas</taxon>
    </lineage>
</organism>
<dbReference type="GO" id="GO:0005829">
    <property type="term" value="C:cytosol"/>
    <property type="evidence" value="ECO:0007669"/>
    <property type="project" value="TreeGrafter"/>
</dbReference>
<dbReference type="SUPFAM" id="SSF51206">
    <property type="entry name" value="cAMP-binding domain-like"/>
    <property type="match status" value="1"/>
</dbReference>
<dbReference type="InterPro" id="IPR018490">
    <property type="entry name" value="cNMP-bd_dom_sf"/>
</dbReference>
<dbReference type="RefSeq" id="WP_141196041.1">
    <property type="nucleotide sequence ID" value="NZ_CP041186.1"/>
</dbReference>
<dbReference type="GO" id="GO:0003700">
    <property type="term" value="F:DNA-binding transcription factor activity"/>
    <property type="evidence" value="ECO:0007669"/>
    <property type="project" value="TreeGrafter"/>
</dbReference>
<feature type="domain" description="Cyclic nucleotide-binding" evidence="1">
    <location>
        <begin position="13"/>
        <end position="81"/>
    </location>
</feature>
<keyword evidence="3" id="KW-1185">Reference proteome</keyword>
<evidence type="ECO:0000259" key="1">
    <source>
        <dbReference type="PROSITE" id="PS50042"/>
    </source>
</evidence>
<dbReference type="InterPro" id="IPR014710">
    <property type="entry name" value="RmlC-like_jellyroll"/>
</dbReference>
<dbReference type="InterPro" id="IPR000595">
    <property type="entry name" value="cNMP-bd_dom"/>
</dbReference>
<accession>A0A5B8XYJ6</accession>
<dbReference type="InterPro" id="IPR050397">
    <property type="entry name" value="Env_Response_Regulators"/>
</dbReference>
<sequence length="149" mass="16647">MSTEIHDALHEHFFDGMTEAQLDKLAKHAECVQLAEGDAIFRQDEPARDFWVITRGRVALEVASPSGPHVITTITKGDVLGVSWLFPPHFWKFDAVCLRDCAAVRVDGQAVRAEFDADPALGCEIYKRFGAVMAKRLQATRFQLLDVYG</sequence>
<evidence type="ECO:0000313" key="3">
    <source>
        <dbReference type="Proteomes" id="UP000315995"/>
    </source>
</evidence>
<dbReference type="Gene3D" id="2.60.120.10">
    <property type="entry name" value="Jelly Rolls"/>
    <property type="match status" value="1"/>
</dbReference>
<protein>
    <submittedName>
        <fullName evidence="2">Cyclic nucleotide-binding domain-containing protein</fullName>
    </submittedName>
</protein>
<dbReference type="PROSITE" id="PS50042">
    <property type="entry name" value="CNMP_BINDING_3"/>
    <property type="match status" value="1"/>
</dbReference>
<dbReference type="CDD" id="cd00038">
    <property type="entry name" value="CAP_ED"/>
    <property type="match status" value="1"/>
</dbReference>
<dbReference type="OrthoDB" id="5506583at2"/>
<dbReference type="PANTHER" id="PTHR24567">
    <property type="entry name" value="CRP FAMILY TRANSCRIPTIONAL REGULATORY PROTEIN"/>
    <property type="match status" value="1"/>
</dbReference>